<proteinExistence type="predicted"/>
<sequence length="112" mass="13155">MVVVVVVVIREMQKRRSEVEMVKREGRNWRTVATEQRMRRAVKRSLSSAAQFHTTPRNTFFSPPAAAAFSLSLAIFIVRTENREPPLLFWGLFLINPCCGGREKYEWKWGRW</sequence>
<dbReference type="AlphaFoldDB" id="A0AAV0I7S8"/>
<protein>
    <recommendedName>
        <fullName evidence="3">Transmembrane protein</fullName>
    </recommendedName>
</protein>
<evidence type="ECO:0008006" key="3">
    <source>
        <dbReference type="Google" id="ProtNLM"/>
    </source>
</evidence>
<name>A0AAV0I7S8_9ROSI</name>
<comment type="caution">
    <text evidence="1">The sequence shown here is derived from an EMBL/GenBank/DDBJ whole genome shotgun (WGS) entry which is preliminary data.</text>
</comment>
<accession>A0AAV0I7S8</accession>
<evidence type="ECO:0000313" key="2">
    <source>
        <dbReference type="Proteomes" id="UP001154282"/>
    </source>
</evidence>
<evidence type="ECO:0000313" key="1">
    <source>
        <dbReference type="EMBL" id="CAI0393685.1"/>
    </source>
</evidence>
<dbReference type="Proteomes" id="UP001154282">
    <property type="component" value="Unassembled WGS sequence"/>
</dbReference>
<organism evidence="1 2">
    <name type="scientific">Linum tenue</name>
    <dbReference type="NCBI Taxonomy" id="586396"/>
    <lineage>
        <taxon>Eukaryota</taxon>
        <taxon>Viridiplantae</taxon>
        <taxon>Streptophyta</taxon>
        <taxon>Embryophyta</taxon>
        <taxon>Tracheophyta</taxon>
        <taxon>Spermatophyta</taxon>
        <taxon>Magnoliopsida</taxon>
        <taxon>eudicotyledons</taxon>
        <taxon>Gunneridae</taxon>
        <taxon>Pentapetalae</taxon>
        <taxon>rosids</taxon>
        <taxon>fabids</taxon>
        <taxon>Malpighiales</taxon>
        <taxon>Linaceae</taxon>
        <taxon>Linum</taxon>
    </lineage>
</organism>
<dbReference type="EMBL" id="CAMGYJ010000003">
    <property type="protein sequence ID" value="CAI0393685.1"/>
    <property type="molecule type" value="Genomic_DNA"/>
</dbReference>
<keyword evidence="2" id="KW-1185">Reference proteome</keyword>
<gene>
    <name evidence="1" type="ORF">LITE_LOCUS8033</name>
</gene>
<reference evidence="1" key="1">
    <citation type="submission" date="2022-08" db="EMBL/GenBank/DDBJ databases">
        <authorList>
            <person name="Gutierrez-Valencia J."/>
        </authorList>
    </citation>
    <scope>NUCLEOTIDE SEQUENCE</scope>
</reference>